<dbReference type="Pfam" id="PF13351">
    <property type="entry name" value="DUF4099"/>
    <property type="match status" value="1"/>
</dbReference>
<evidence type="ECO:0000313" key="4">
    <source>
        <dbReference type="EMBL" id="RKT01811.1"/>
    </source>
</evidence>
<protein>
    <submittedName>
        <fullName evidence="4">Uncharacterized protein DUF3945</fullName>
    </submittedName>
</protein>
<dbReference type="InterPro" id="IPR025222">
    <property type="entry name" value="DUF3945"/>
</dbReference>
<sequence>MEEIKEQKPELPDQFTDIILVMDQEKKKIMAVKSMGQDGKMETIDPSKSNQQEFMRVDRQGDVFSNFFSNFSRQLKEPTRFKFFRVPYKFGLKVAGKLQKHLETFTEEGEKMMKLYEIKPIENNSQIQQPMATPESTTTEKEVSKTETVVQDATPTKTYRFQEYQLDWETLNSLGLSKERLEKKGFLEPLLMGRKTDGIISVSLNLGSAITRTDARLSLQPGENDKAVMVIHGIRKSPSLDFPFLGYTFTDEDKNNLKHTRNLGRVVDLTNPKTGEKIPSLVSIDRYTNELVAYRADRIKIDDEIKGVKLSDEQKSSLKNGEPVYIQNMWSETKQKHFNSHVQFNADKGFTEFIFNREAPRFVNGKQLADEEYKNLKDGRTVFVTGMKDREGQEYSGYLTYNKNTMKVDFSKNDPENKIKEKLQPSEDHKTQIEVNNKGKTHEATKAINEPLKTGQVEPINIEQKETQKTNKRKMKMG</sequence>
<dbReference type="OrthoDB" id="1081890at2"/>
<accession>A0A495SNE6</accession>
<evidence type="ECO:0000256" key="1">
    <source>
        <dbReference type="SAM" id="MobiDB-lite"/>
    </source>
</evidence>
<keyword evidence="5" id="KW-1185">Reference proteome</keyword>
<evidence type="ECO:0000259" key="3">
    <source>
        <dbReference type="Pfam" id="PF13351"/>
    </source>
</evidence>
<feature type="domain" description="DUF4099" evidence="3">
    <location>
        <begin position="161"/>
        <end position="243"/>
    </location>
</feature>
<dbReference type="InterPro" id="IPR025343">
    <property type="entry name" value="DUF4099"/>
</dbReference>
<reference evidence="4 5" key="1">
    <citation type="submission" date="2018-10" db="EMBL/GenBank/DDBJ databases">
        <title>Genomic Encyclopedia of Archaeal and Bacterial Type Strains, Phase II (KMG-II): from individual species to whole genera.</title>
        <authorList>
            <person name="Goeker M."/>
        </authorList>
    </citation>
    <scope>NUCLEOTIDE SEQUENCE [LARGE SCALE GENOMIC DNA]</scope>
    <source>
        <strain evidence="4 5">DSM 14219</strain>
    </source>
</reference>
<name>A0A495SNE6_9FLAO</name>
<feature type="domain" description="DUF3945" evidence="2">
    <location>
        <begin position="360"/>
        <end position="411"/>
    </location>
</feature>
<comment type="caution">
    <text evidence="4">The sequence shown here is derived from an EMBL/GenBank/DDBJ whole genome shotgun (WGS) entry which is preliminary data.</text>
</comment>
<dbReference type="RefSeq" id="WP_121460693.1">
    <property type="nucleotide sequence ID" value="NZ_RBXB01000001.1"/>
</dbReference>
<evidence type="ECO:0000313" key="5">
    <source>
        <dbReference type="Proteomes" id="UP000272428"/>
    </source>
</evidence>
<gene>
    <name evidence="4" type="ORF">BCF58_1036</name>
</gene>
<evidence type="ECO:0000259" key="2">
    <source>
        <dbReference type="Pfam" id="PF13101"/>
    </source>
</evidence>
<dbReference type="AlphaFoldDB" id="A0A495SNE6"/>
<dbReference type="Pfam" id="PF13101">
    <property type="entry name" value="DUF3945"/>
    <property type="match status" value="2"/>
</dbReference>
<dbReference type="Proteomes" id="UP000272428">
    <property type="component" value="Unassembled WGS sequence"/>
</dbReference>
<feature type="region of interest" description="Disordered" evidence="1">
    <location>
        <begin position="428"/>
        <end position="478"/>
    </location>
</feature>
<proteinExistence type="predicted"/>
<feature type="domain" description="DUF3945" evidence="2">
    <location>
        <begin position="303"/>
        <end position="356"/>
    </location>
</feature>
<dbReference type="EMBL" id="RBXB01000001">
    <property type="protein sequence ID" value="RKT01811.1"/>
    <property type="molecule type" value="Genomic_DNA"/>
</dbReference>
<organism evidence="4 5">
    <name type="scientific">Chryseobacterium defluvii</name>
    <dbReference type="NCBI Taxonomy" id="160396"/>
    <lineage>
        <taxon>Bacteria</taxon>
        <taxon>Pseudomonadati</taxon>
        <taxon>Bacteroidota</taxon>
        <taxon>Flavobacteriia</taxon>
        <taxon>Flavobacteriales</taxon>
        <taxon>Weeksellaceae</taxon>
        <taxon>Chryseobacterium group</taxon>
        <taxon>Chryseobacterium</taxon>
    </lineage>
</organism>